<accession>A0A081D2Z6</accession>
<dbReference type="AlphaFoldDB" id="A0A081D2Z6"/>
<evidence type="ECO:0000313" key="2">
    <source>
        <dbReference type="Proteomes" id="UP000028701"/>
    </source>
</evidence>
<protein>
    <submittedName>
        <fullName evidence="1">Uncharacterized protein</fullName>
    </submittedName>
</protein>
<dbReference type="eggNOG" id="ENOG503068X">
    <property type="taxonomic scope" value="Bacteria"/>
</dbReference>
<dbReference type="EMBL" id="BBJU01000035">
    <property type="protein sequence ID" value="GAK73292.1"/>
    <property type="molecule type" value="Genomic_DNA"/>
</dbReference>
<sequence>MLNVSVRFTPSNVAALKSELRRAFPQIRSSHLDEAISASFGFKTYAAMRPILQNVSGYARLVVNTNHLLLLIRLEELGYRNIDPQQLRRVIWTLKFPEGWYDGEAEEAVQTRRRPTPANS</sequence>
<organism evidence="1 2">
    <name type="scientific">Agrobacterium rubi TR3 = NBRC 13261</name>
    <dbReference type="NCBI Taxonomy" id="1368415"/>
    <lineage>
        <taxon>Bacteria</taxon>
        <taxon>Pseudomonadati</taxon>
        <taxon>Pseudomonadota</taxon>
        <taxon>Alphaproteobacteria</taxon>
        <taxon>Hyphomicrobiales</taxon>
        <taxon>Rhizobiaceae</taxon>
        <taxon>Rhizobium/Agrobacterium group</taxon>
        <taxon>Agrobacterium</taxon>
    </lineage>
</organism>
<name>A0A081D2Z6_9HYPH</name>
<dbReference type="OrthoDB" id="8399830at2"/>
<comment type="caution">
    <text evidence="1">The sequence shown here is derived from an EMBL/GenBank/DDBJ whole genome shotgun (WGS) entry which is preliminary data.</text>
</comment>
<dbReference type="RefSeq" id="WP_045232710.1">
    <property type="nucleotide sequence ID" value="NZ_BBJU01000035.1"/>
</dbReference>
<reference evidence="1 2" key="1">
    <citation type="submission" date="2014-08" db="EMBL/GenBank/DDBJ databases">
        <title>Whole genome shotgun sequence of Rhizobium rubi NBRC 13261.</title>
        <authorList>
            <person name="Katano-Makiyama Y."/>
            <person name="Hosoyama A."/>
            <person name="Hashimoto M."/>
            <person name="Hosoyama Y."/>
            <person name="Noguchi M."/>
            <person name="Tsuchikane K."/>
            <person name="Uohara A."/>
            <person name="Ohji S."/>
            <person name="Ichikawa N."/>
            <person name="Kimura A."/>
            <person name="Yamazoe A."/>
            <person name="Fujita N."/>
        </authorList>
    </citation>
    <scope>NUCLEOTIDE SEQUENCE [LARGE SCALE GENOMIC DNA]</scope>
    <source>
        <strain evidence="1 2">NBRC 13261</strain>
    </source>
</reference>
<gene>
    <name evidence="1" type="ORF">RRU01S_35_00010</name>
</gene>
<dbReference type="Proteomes" id="UP000028701">
    <property type="component" value="Unassembled WGS sequence"/>
</dbReference>
<proteinExistence type="predicted"/>
<evidence type="ECO:0000313" key="1">
    <source>
        <dbReference type="EMBL" id="GAK73292.1"/>
    </source>
</evidence>